<keyword evidence="1" id="KW-1133">Transmembrane helix</keyword>
<dbReference type="Pfam" id="PF10099">
    <property type="entry name" value="RskA_C"/>
    <property type="match status" value="1"/>
</dbReference>
<name>A0A8J2ZYI8_9BACL</name>
<gene>
    <name evidence="3" type="ORF">GCM10007096_32990</name>
</gene>
<evidence type="ECO:0000313" key="4">
    <source>
        <dbReference type="Proteomes" id="UP000656813"/>
    </source>
</evidence>
<evidence type="ECO:0000259" key="2">
    <source>
        <dbReference type="Pfam" id="PF10099"/>
    </source>
</evidence>
<feature type="domain" description="Anti-sigma K factor RskA C-terminal" evidence="2">
    <location>
        <begin position="137"/>
        <end position="230"/>
    </location>
</feature>
<dbReference type="RefSeq" id="WP_188498489.1">
    <property type="nucleotide sequence ID" value="NZ_BMFV01000030.1"/>
</dbReference>
<dbReference type="InterPro" id="IPR018764">
    <property type="entry name" value="RskA_C"/>
</dbReference>
<protein>
    <recommendedName>
        <fullName evidence="2">Anti-sigma K factor RskA C-terminal domain-containing protein</fullName>
    </recommendedName>
</protein>
<accession>A0A8J2ZYI8</accession>
<reference evidence="3" key="2">
    <citation type="submission" date="2020-09" db="EMBL/GenBank/DDBJ databases">
        <authorList>
            <person name="Sun Q."/>
            <person name="Zhou Y."/>
        </authorList>
    </citation>
    <scope>NUCLEOTIDE SEQUENCE</scope>
    <source>
        <strain evidence="3">CGMCC 1.12777</strain>
    </source>
</reference>
<proteinExistence type="predicted"/>
<comment type="caution">
    <text evidence="3">The sequence shown here is derived from an EMBL/GenBank/DDBJ whole genome shotgun (WGS) entry which is preliminary data.</text>
</comment>
<dbReference type="EMBL" id="BMFV01000030">
    <property type="protein sequence ID" value="GGH86091.1"/>
    <property type="molecule type" value="Genomic_DNA"/>
</dbReference>
<feature type="transmembrane region" description="Helical" evidence="1">
    <location>
        <begin position="84"/>
        <end position="102"/>
    </location>
</feature>
<dbReference type="GO" id="GO:0005886">
    <property type="term" value="C:plasma membrane"/>
    <property type="evidence" value="ECO:0007669"/>
    <property type="project" value="InterPro"/>
</dbReference>
<keyword evidence="1" id="KW-0812">Transmembrane</keyword>
<evidence type="ECO:0000313" key="3">
    <source>
        <dbReference type="EMBL" id="GGH86091.1"/>
    </source>
</evidence>
<sequence length="245" mass="27832">MSAKCKWREETIIDVILGETNSSQKEAFVEHLPRCQNCQLLYHRWQALLLNNKEENLRSSIDLRGKIYRSLLVMIGRRRYFGKPLLIFSFVGVLLISGFLLGRMTTSPFESPVSPIALSTDNVEDTKQKTRGPALPASYQVLSIHHQKMDGYVWLNRETKDILIFLSGLRPLKDKDYQAWIVSEDNDKQIGGLLQMSEGMGHVYVHKPGVAKVRKLIISVEPRGGSRFQTGPETVNLDLSTADQF</sequence>
<organism evidence="3 4">
    <name type="scientific">Pullulanibacillus pueri</name>
    <dbReference type="NCBI Taxonomy" id="1437324"/>
    <lineage>
        <taxon>Bacteria</taxon>
        <taxon>Bacillati</taxon>
        <taxon>Bacillota</taxon>
        <taxon>Bacilli</taxon>
        <taxon>Bacillales</taxon>
        <taxon>Sporolactobacillaceae</taxon>
        <taxon>Pullulanibacillus</taxon>
    </lineage>
</organism>
<keyword evidence="1" id="KW-0472">Membrane</keyword>
<keyword evidence="4" id="KW-1185">Reference proteome</keyword>
<dbReference type="AlphaFoldDB" id="A0A8J2ZYI8"/>
<dbReference type="Proteomes" id="UP000656813">
    <property type="component" value="Unassembled WGS sequence"/>
</dbReference>
<evidence type="ECO:0000256" key="1">
    <source>
        <dbReference type="SAM" id="Phobius"/>
    </source>
</evidence>
<reference evidence="3" key="1">
    <citation type="journal article" date="2014" name="Int. J. Syst. Evol. Microbiol.">
        <title>Complete genome sequence of Corynebacterium casei LMG S-19264T (=DSM 44701T), isolated from a smear-ripened cheese.</title>
        <authorList>
            <consortium name="US DOE Joint Genome Institute (JGI-PGF)"/>
            <person name="Walter F."/>
            <person name="Albersmeier A."/>
            <person name="Kalinowski J."/>
            <person name="Ruckert C."/>
        </authorList>
    </citation>
    <scope>NUCLEOTIDE SEQUENCE</scope>
    <source>
        <strain evidence="3">CGMCC 1.12777</strain>
    </source>
</reference>